<dbReference type="Proteomes" id="UP000243515">
    <property type="component" value="Unassembled WGS sequence"/>
</dbReference>
<sequence>MVAISVAVTAPVNPPSTDDSTTPLVLTHDDLWAAMVYKSRYPKEFIKEIAKARIVREDDKGITRAVVFKKEKEEDEEELLEDITYTEKMKISFHIPKTGQSVDNIISYFPSTGSPTPSLLHLTFTFEWPHPEVAAGSEAAKQLEQKYYAGASYWVPHSVAVSRKMKEEGRLG</sequence>
<gene>
    <name evidence="1" type="ORF">Egran_02143</name>
</gene>
<dbReference type="SUPFAM" id="SSF55961">
    <property type="entry name" value="Bet v1-like"/>
    <property type="match status" value="1"/>
</dbReference>
<keyword evidence="2" id="KW-1185">Reference proteome</keyword>
<evidence type="ECO:0008006" key="3">
    <source>
        <dbReference type="Google" id="ProtNLM"/>
    </source>
</evidence>
<accession>A0A232M1B3</accession>
<dbReference type="EMBL" id="NPHW01003136">
    <property type="protein sequence ID" value="OXV10094.1"/>
    <property type="molecule type" value="Genomic_DNA"/>
</dbReference>
<proteinExistence type="predicted"/>
<dbReference type="AlphaFoldDB" id="A0A232M1B3"/>
<dbReference type="OrthoDB" id="2320332at2759"/>
<organism evidence="1 2">
    <name type="scientific">Elaphomyces granulatus</name>
    <dbReference type="NCBI Taxonomy" id="519963"/>
    <lineage>
        <taxon>Eukaryota</taxon>
        <taxon>Fungi</taxon>
        <taxon>Dikarya</taxon>
        <taxon>Ascomycota</taxon>
        <taxon>Pezizomycotina</taxon>
        <taxon>Eurotiomycetes</taxon>
        <taxon>Eurotiomycetidae</taxon>
        <taxon>Eurotiales</taxon>
        <taxon>Elaphomycetaceae</taxon>
        <taxon>Elaphomyces</taxon>
    </lineage>
</organism>
<name>A0A232M1B3_9EURO</name>
<dbReference type="InterPro" id="IPR023393">
    <property type="entry name" value="START-like_dom_sf"/>
</dbReference>
<evidence type="ECO:0000313" key="2">
    <source>
        <dbReference type="Proteomes" id="UP000243515"/>
    </source>
</evidence>
<dbReference type="InterPro" id="IPR015075">
    <property type="entry name" value="AtaL"/>
</dbReference>
<comment type="caution">
    <text evidence="1">The sequence shown here is derived from an EMBL/GenBank/DDBJ whole genome shotgun (WGS) entry which is preliminary data.</text>
</comment>
<reference evidence="1 2" key="1">
    <citation type="journal article" date="2015" name="Environ. Microbiol.">
        <title>Metagenome sequence of Elaphomyces granulatus from sporocarp tissue reveals Ascomycota ectomycorrhizal fingerprints of genome expansion and a Proteobacteria-rich microbiome.</title>
        <authorList>
            <person name="Quandt C.A."/>
            <person name="Kohler A."/>
            <person name="Hesse C.N."/>
            <person name="Sharpton T.J."/>
            <person name="Martin F."/>
            <person name="Spatafora J.W."/>
        </authorList>
    </citation>
    <scope>NUCLEOTIDE SEQUENCE [LARGE SCALE GENOMIC DNA]</scope>
    <source>
        <strain evidence="1 2">OSC145934</strain>
    </source>
</reference>
<dbReference type="Pfam" id="PF08982">
    <property type="entry name" value="AtaL"/>
    <property type="match status" value="1"/>
</dbReference>
<evidence type="ECO:0000313" key="1">
    <source>
        <dbReference type="EMBL" id="OXV10094.1"/>
    </source>
</evidence>
<dbReference type="Gene3D" id="3.30.530.20">
    <property type="match status" value="1"/>
</dbReference>
<protein>
    <recommendedName>
        <fullName evidence="3">Bet v1-like protein</fullName>
    </recommendedName>
</protein>